<organism evidence="1 2">
    <name type="scientific">Candidatus Pantoea varia</name>
    <dbReference type="NCBI Taxonomy" id="1881036"/>
    <lineage>
        <taxon>Bacteria</taxon>
        <taxon>Pseudomonadati</taxon>
        <taxon>Pseudomonadota</taxon>
        <taxon>Gammaproteobacteria</taxon>
        <taxon>Enterobacterales</taxon>
        <taxon>Erwiniaceae</taxon>
        <taxon>Pantoea</taxon>
    </lineage>
</organism>
<protein>
    <submittedName>
        <fullName evidence="1">Uncharacterized protein</fullName>
    </submittedName>
</protein>
<dbReference type="AlphaFoldDB" id="A0A1I4WMG9"/>
<dbReference type="EMBL" id="FOVG01000001">
    <property type="protein sequence ID" value="SFN14715.1"/>
    <property type="molecule type" value="Genomic_DNA"/>
</dbReference>
<proteinExistence type="predicted"/>
<gene>
    <name evidence="1" type="ORF">SAMN05428971_0248</name>
</gene>
<reference evidence="2" key="1">
    <citation type="submission" date="2016-10" db="EMBL/GenBank/DDBJ databases">
        <authorList>
            <person name="Varghese N."/>
            <person name="Submissions S."/>
        </authorList>
    </citation>
    <scope>NUCLEOTIDE SEQUENCE [LARGE SCALE GENOMIC DNA]</scope>
    <source>
        <strain evidence="2">OV426</strain>
    </source>
</reference>
<dbReference type="Proteomes" id="UP000198968">
    <property type="component" value="Unassembled WGS sequence"/>
</dbReference>
<sequence>MTRLNPNRLARMISYVNDLWRYYALHIASFAAKKFIYSPADTPKASCHRPDENDG</sequence>
<keyword evidence="2" id="KW-1185">Reference proteome</keyword>
<evidence type="ECO:0000313" key="1">
    <source>
        <dbReference type="EMBL" id="SFN14715.1"/>
    </source>
</evidence>
<name>A0A1I4WMG9_9GAMM</name>
<evidence type="ECO:0000313" key="2">
    <source>
        <dbReference type="Proteomes" id="UP000198968"/>
    </source>
</evidence>
<accession>A0A1I4WMG9</accession>